<accession>A0A0V1M6R9</accession>
<dbReference type="PANTHER" id="PTHR36427:SF3">
    <property type="entry name" value="LARGE RIBOSOMAL SUBUNIT PROTEIN UL1M"/>
    <property type="match status" value="1"/>
</dbReference>
<organism evidence="5 6">
    <name type="scientific">Trichinella papuae</name>
    <dbReference type="NCBI Taxonomy" id="268474"/>
    <lineage>
        <taxon>Eukaryota</taxon>
        <taxon>Metazoa</taxon>
        <taxon>Ecdysozoa</taxon>
        <taxon>Nematoda</taxon>
        <taxon>Enoplea</taxon>
        <taxon>Dorylaimia</taxon>
        <taxon>Trichinellida</taxon>
        <taxon>Trichinellidae</taxon>
        <taxon>Trichinella</taxon>
    </lineage>
</organism>
<dbReference type="InterPro" id="IPR023674">
    <property type="entry name" value="Ribosomal_uL1-like"/>
</dbReference>
<dbReference type="Proteomes" id="UP000054843">
    <property type="component" value="Unassembled WGS sequence"/>
</dbReference>
<protein>
    <submittedName>
        <fullName evidence="5">39S ribosomal protein L1, mitochondrial</fullName>
    </submittedName>
</protein>
<comment type="similarity">
    <text evidence="1">Belongs to the universal ribosomal protein uL1 family.</text>
</comment>
<gene>
    <name evidence="5" type="primary">MRPL1</name>
    <name evidence="5" type="ORF">T10_11889</name>
</gene>
<proteinExistence type="inferred from homology"/>
<keyword evidence="6" id="KW-1185">Reference proteome</keyword>
<reference evidence="5 6" key="1">
    <citation type="submission" date="2015-01" db="EMBL/GenBank/DDBJ databases">
        <title>Evolution of Trichinella species and genotypes.</title>
        <authorList>
            <person name="Korhonen P.K."/>
            <person name="Edoardo P."/>
            <person name="Giuseppe L.R."/>
            <person name="Gasser R.B."/>
        </authorList>
    </citation>
    <scope>NUCLEOTIDE SEQUENCE [LARGE SCALE GENOMIC DNA]</scope>
    <source>
        <strain evidence="5">ISS1980</strain>
    </source>
</reference>
<evidence type="ECO:0000256" key="3">
    <source>
        <dbReference type="ARBA" id="ARBA00023274"/>
    </source>
</evidence>
<dbReference type="OrthoDB" id="1747252at2759"/>
<dbReference type="GO" id="GO:0005840">
    <property type="term" value="C:ribosome"/>
    <property type="evidence" value="ECO:0007669"/>
    <property type="project" value="UniProtKB-KW"/>
</dbReference>
<keyword evidence="2 5" id="KW-0689">Ribosomal protein</keyword>
<feature type="compositionally biased region" description="Acidic residues" evidence="4">
    <location>
        <begin position="341"/>
        <end position="359"/>
    </location>
</feature>
<name>A0A0V1M6R9_9BILA</name>
<sequence length="359" mass="41073">MLSATLPMLITTRGAKRRGVQALRKLKEAKLGIKTKVVKKERASSPITTVKLSSSIAAQYPARVELLPDLLDEPLDSVWKVESYMPKRYFIKDALALHRELQSPSMYNNPSALLRLRLDLNMTLEKKTKFVEQSKQFIAMPHPFEHGQKRTILAFAKDPHIQVIANEAGAEITGGPELVKKVSNRNSERCCSNRRYRLQRLPYGHDDRDKSTQGSDEEKISFQKTWYHQQKINKRFTVHINRFTGAIGNDIAALVNHFRTGIGFEVIQDTINPQWGVTNVLIGKLDMPDDDLEENMKAVIEAVYPLRPPTLGPFIERAVLMIFPTVMEYFEIDLNPYLPEPSDEDEQDVGDQEEQMEQR</sequence>
<evidence type="ECO:0000313" key="6">
    <source>
        <dbReference type="Proteomes" id="UP000054843"/>
    </source>
</evidence>
<comment type="caution">
    <text evidence="5">The sequence shown here is derived from an EMBL/GenBank/DDBJ whole genome shotgun (WGS) entry which is preliminary data.</text>
</comment>
<evidence type="ECO:0000313" key="5">
    <source>
        <dbReference type="EMBL" id="KRZ67463.1"/>
    </source>
</evidence>
<feature type="region of interest" description="Disordered" evidence="4">
    <location>
        <begin position="337"/>
        <end position="359"/>
    </location>
</feature>
<keyword evidence="3" id="KW-0687">Ribonucleoprotein</keyword>
<evidence type="ECO:0000256" key="2">
    <source>
        <dbReference type="ARBA" id="ARBA00022980"/>
    </source>
</evidence>
<dbReference type="PANTHER" id="PTHR36427">
    <property type="entry name" value="54S RIBOSOMAL PROTEIN L1, MITOCHONDRIAL"/>
    <property type="match status" value="1"/>
</dbReference>
<dbReference type="SUPFAM" id="SSF56808">
    <property type="entry name" value="Ribosomal protein L1"/>
    <property type="match status" value="2"/>
</dbReference>
<dbReference type="STRING" id="268474.A0A0V1M6R9"/>
<dbReference type="AlphaFoldDB" id="A0A0V1M6R9"/>
<dbReference type="EMBL" id="JYDO01000196">
    <property type="protein sequence ID" value="KRZ67463.1"/>
    <property type="molecule type" value="Genomic_DNA"/>
</dbReference>
<dbReference type="GO" id="GO:1990904">
    <property type="term" value="C:ribonucleoprotein complex"/>
    <property type="evidence" value="ECO:0007669"/>
    <property type="project" value="UniProtKB-KW"/>
</dbReference>
<evidence type="ECO:0000256" key="4">
    <source>
        <dbReference type="SAM" id="MobiDB-lite"/>
    </source>
</evidence>
<evidence type="ECO:0000256" key="1">
    <source>
        <dbReference type="ARBA" id="ARBA00010531"/>
    </source>
</evidence>